<reference evidence="2 3" key="1">
    <citation type="submission" date="2018-06" db="EMBL/GenBank/DDBJ databases">
        <authorList>
            <consortium name="Pathogen Informatics"/>
            <person name="Doyle S."/>
        </authorList>
    </citation>
    <scope>NUCLEOTIDE SEQUENCE [LARGE SCALE GENOMIC DNA]</scope>
    <source>
        <strain evidence="2 3">NCTC9381</strain>
    </source>
</reference>
<evidence type="ECO:0000256" key="1">
    <source>
        <dbReference type="SAM" id="MobiDB-lite"/>
    </source>
</evidence>
<keyword evidence="2" id="KW-0378">Hydrolase</keyword>
<keyword evidence="3" id="KW-1185">Reference proteome</keyword>
<dbReference type="InterPro" id="IPR029052">
    <property type="entry name" value="Metallo-depent_PP-like"/>
</dbReference>
<protein>
    <submittedName>
        <fullName evidence="2">Bifunctional UDP-sugar hydrolase/5'-nucleotidase periplasmic</fullName>
    </submittedName>
</protein>
<dbReference type="SUPFAM" id="SSF56300">
    <property type="entry name" value="Metallo-dependent phosphatases"/>
    <property type="match status" value="1"/>
</dbReference>
<evidence type="ECO:0000313" key="2">
    <source>
        <dbReference type="EMBL" id="SUB18024.1"/>
    </source>
</evidence>
<dbReference type="AlphaFoldDB" id="A0A379AJC4"/>
<dbReference type="Gene3D" id="3.60.21.10">
    <property type="match status" value="1"/>
</dbReference>
<accession>A0A379AJC4</accession>
<gene>
    <name evidence="2" type="primary">ushA_2</name>
    <name evidence="2" type="ORF">NCTC9381_03968</name>
</gene>
<organism evidence="2 3">
    <name type="scientific">Enterobacter agglomerans</name>
    <name type="common">Erwinia herbicola</name>
    <name type="synonym">Pantoea agglomerans</name>
    <dbReference type="NCBI Taxonomy" id="549"/>
    <lineage>
        <taxon>Bacteria</taxon>
        <taxon>Pseudomonadati</taxon>
        <taxon>Pseudomonadota</taxon>
        <taxon>Gammaproteobacteria</taxon>
        <taxon>Enterobacterales</taxon>
        <taxon>Erwiniaceae</taxon>
        <taxon>Pantoea</taxon>
        <taxon>Pantoea agglomerans group</taxon>
    </lineage>
</organism>
<name>A0A379AJC4_ENTAG</name>
<dbReference type="EMBL" id="UGSO01000001">
    <property type="protein sequence ID" value="SUB18024.1"/>
    <property type="molecule type" value="Genomic_DNA"/>
</dbReference>
<feature type="region of interest" description="Disordered" evidence="1">
    <location>
        <begin position="48"/>
        <end position="69"/>
    </location>
</feature>
<dbReference type="GO" id="GO:0016787">
    <property type="term" value="F:hydrolase activity"/>
    <property type="evidence" value="ECO:0007669"/>
    <property type="project" value="UniProtKB-KW"/>
</dbReference>
<feature type="compositionally biased region" description="Basic and acidic residues" evidence="1">
    <location>
        <begin position="59"/>
        <end position="69"/>
    </location>
</feature>
<proteinExistence type="predicted"/>
<dbReference type="Proteomes" id="UP000254640">
    <property type="component" value="Unassembled WGS sequence"/>
</dbReference>
<evidence type="ECO:0000313" key="3">
    <source>
        <dbReference type="Proteomes" id="UP000254640"/>
    </source>
</evidence>
<sequence>MSMVISGLLSQGEYGLAAQKTLMDTMRYDVQSRGGGALILSAGDVNTGVPESDELDAEPDFRAMKPDWL</sequence>